<feature type="transmembrane region" description="Helical" evidence="8">
    <location>
        <begin position="217"/>
        <end position="235"/>
    </location>
</feature>
<comment type="caution">
    <text evidence="9">The sequence shown here is derived from an EMBL/GenBank/DDBJ whole genome shotgun (WGS) entry which is preliminary data.</text>
</comment>
<name>A0A158AFU1_9BURK</name>
<feature type="transmembrane region" description="Helical" evidence="8">
    <location>
        <begin position="331"/>
        <end position="350"/>
    </location>
</feature>
<dbReference type="EMBL" id="FCOA02000005">
    <property type="protein sequence ID" value="SAK56590.1"/>
    <property type="molecule type" value="Genomic_DNA"/>
</dbReference>
<feature type="transmembrane region" description="Helical" evidence="8">
    <location>
        <begin position="44"/>
        <end position="67"/>
    </location>
</feature>
<evidence type="ECO:0000256" key="5">
    <source>
        <dbReference type="ARBA" id="ARBA00022989"/>
    </source>
</evidence>
<evidence type="ECO:0000256" key="1">
    <source>
        <dbReference type="ARBA" id="ARBA00004651"/>
    </source>
</evidence>
<dbReference type="PANTHER" id="PTHR22926:SF3">
    <property type="entry name" value="UNDECAPRENYL-PHOSPHATE ALPHA-N-ACETYLGLUCOSAMINYL 1-PHOSPHATE TRANSFERASE"/>
    <property type="match status" value="1"/>
</dbReference>
<feature type="binding site" evidence="7">
    <location>
        <position position="156"/>
    </location>
    <ligand>
        <name>Mg(2+)</name>
        <dbReference type="ChEBI" id="CHEBI:18420"/>
    </ligand>
</feature>
<proteinExistence type="predicted"/>
<evidence type="ECO:0000256" key="2">
    <source>
        <dbReference type="ARBA" id="ARBA00022475"/>
    </source>
</evidence>
<organism evidence="9 10">
    <name type="scientific">Caballeronia hypogeia</name>
    <dbReference type="NCBI Taxonomy" id="1777140"/>
    <lineage>
        <taxon>Bacteria</taxon>
        <taxon>Pseudomonadati</taxon>
        <taxon>Pseudomonadota</taxon>
        <taxon>Betaproteobacteria</taxon>
        <taxon>Burkholderiales</taxon>
        <taxon>Burkholderiaceae</taxon>
        <taxon>Caballeronia</taxon>
    </lineage>
</organism>
<dbReference type="PANTHER" id="PTHR22926">
    <property type="entry name" value="PHOSPHO-N-ACETYLMURAMOYL-PENTAPEPTIDE-TRANSFERASE"/>
    <property type="match status" value="1"/>
</dbReference>
<feature type="transmembrane region" description="Helical" evidence="8">
    <location>
        <begin position="186"/>
        <end position="205"/>
    </location>
</feature>
<evidence type="ECO:0000313" key="9">
    <source>
        <dbReference type="EMBL" id="SAK56590.1"/>
    </source>
</evidence>
<sequence length="383" mass="41646">MIHIAVGFTSTFLVTWLVVRYAGTYARFSLDLDLHAVQKMHQSVVPRVGGLAIFCGTAITFATSAVLHTSPTYKAFLLLGCATPAFIGGLAEDLTKRVTPRMRLLCALGAALAGCFVMGAVIDRVDLPAVDFALAFLPVGVLFTMIAVAGVTNAMNIIDGLNGLASVVAILIFASIGYVAVSVNDWLVASVAFAMIGAIGGFVVWNYPSGLVFLGDGGAYFIGFMMAELVVLLIARHPNVSAFYAVVALYPAFETLFSIYRRRFVRGRAVDAPDALHLHTLIYKRIARKGISFNDEQHATRRNSISSVYLWLLSLITIVPATFFWNSPYVLALSAIASMSVYLWIYSAVVRFRTPSWMLLPVSTLSQISRSRTQASTEPDRLH</sequence>
<dbReference type="Pfam" id="PF00953">
    <property type="entry name" value="Glycos_transf_4"/>
    <property type="match status" value="1"/>
</dbReference>
<keyword evidence="5 8" id="KW-1133">Transmembrane helix</keyword>
<keyword evidence="2" id="KW-1003">Cell membrane</keyword>
<dbReference type="GO" id="GO:0046872">
    <property type="term" value="F:metal ion binding"/>
    <property type="evidence" value="ECO:0007669"/>
    <property type="project" value="UniProtKB-KW"/>
</dbReference>
<feature type="transmembrane region" description="Helical" evidence="8">
    <location>
        <begin position="241"/>
        <end position="260"/>
    </location>
</feature>
<keyword evidence="6 8" id="KW-0472">Membrane</keyword>
<dbReference type="GO" id="GO:0009103">
    <property type="term" value="P:lipopolysaccharide biosynthetic process"/>
    <property type="evidence" value="ECO:0007669"/>
    <property type="project" value="TreeGrafter"/>
</dbReference>
<feature type="transmembrane region" description="Helical" evidence="8">
    <location>
        <begin position="103"/>
        <end position="122"/>
    </location>
</feature>
<protein>
    <submittedName>
        <fullName evidence="9">Glycosyl transferase family protein</fullName>
    </submittedName>
</protein>
<keyword evidence="7" id="KW-0479">Metal-binding</keyword>
<feature type="transmembrane region" description="Helical" evidence="8">
    <location>
        <begin position="134"/>
        <end position="154"/>
    </location>
</feature>
<dbReference type="GO" id="GO:0071555">
    <property type="term" value="P:cell wall organization"/>
    <property type="evidence" value="ECO:0007669"/>
    <property type="project" value="TreeGrafter"/>
</dbReference>
<dbReference type="GO" id="GO:0016780">
    <property type="term" value="F:phosphotransferase activity, for other substituted phosphate groups"/>
    <property type="evidence" value="ECO:0007669"/>
    <property type="project" value="InterPro"/>
</dbReference>
<dbReference type="GO" id="GO:0044038">
    <property type="term" value="P:cell wall macromolecule biosynthetic process"/>
    <property type="evidence" value="ECO:0007669"/>
    <property type="project" value="TreeGrafter"/>
</dbReference>
<evidence type="ECO:0000256" key="7">
    <source>
        <dbReference type="PIRSR" id="PIRSR600715-1"/>
    </source>
</evidence>
<accession>A0A158AFU1</accession>
<dbReference type="InterPro" id="IPR000715">
    <property type="entry name" value="Glycosyl_transferase_4"/>
</dbReference>
<evidence type="ECO:0000256" key="3">
    <source>
        <dbReference type="ARBA" id="ARBA00022679"/>
    </source>
</evidence>
<evidence type="ECO:0000256" key="6">
    <source>
        <dbReference type="ARBA" id="ARBA00023136"/>
    </source>
</evidence>
<feature type="binding site" evidence="7">
    <location>
        <position position="216"/>
    </location>
    <ligand>
        <name>Mg(2+)</name>
        <dbReference type="ChEBI" id="CHEBI:18420"/>
    </ligand>
</feature>
<dbReference type="Proteomes" id="UP000054851">
    <property type="component" value="Unassembled WGS sequence"/>
</dbReference>
<feature type="transmembrane region" description="Helical" evidence="8">
    <location>
        <begin position="308"/>
        <end position="325"/>
    </location>
</feature>
<evidence type="ECO:0000256" key="4">
    <source>
        <dbReference type="ARBA" id="ARBA00022692"/>
    </source>
</evidence>
<dbReference type="AlphaFoldDB" id="A0A158AFU1"/>
<evidence type="ECO:0000313" key="10">
    <source>
        <dbReference type="Proteomes" id="UP000054851"/>
    </source>
</evidence>
<comment type="subcellular location">
    <subcellularLocation>
        <location evidence="1">Cell membrane</location>
        <topology evidence="1">Multi-pass membrane protein</topology>
    </subcellularLocation>
</comment>
<keyword evidence="10" id="KW-1185">Reference proteome</keyword>
<feature type="transmembrane region" description="Helical" evidence="8">
    <location>
        <begin position="161"/>
        <end position="180"/>
    </location>
</feature>
<gene>
    <name evidence="9" type="ORF">AWB79_02324</name>
</gene>
<dbReference type="STRING" id="1777140.AWB79_02324"/>
<keyword evidence="7" id="KW-0460">Magnesium</keyword>
<dbReference type="CDD" id="cd06912">
    <property type="entry name" value="GT_MraY_like"/>
    <property type="match status" value="1"/>
</dbReference>
<keyword evidence="3 9" id="KW-0808">Transferase</keyword>
<comment type="cofactor">
    <cofactor evidence="7">
        <name>Mg(2+)</name>
        <dbReference type="ChEBI" id="CHEBI:18420"/>
    </cofactor>
</comment>
<keyword evidence="4 8" id="KW-0812">Transmembrane</keyword>
<reference evidence="9" key="1">
    <citation type="submission" date="2016-01" db="EMBL/GenBank/DDBJ databases">
        <authorList>
            <person name="Peeters C."/>
        </authorList>
    </citation>
    <scope>NUCLEOTIDE SEQUENCE</scope>
    <source>
        <strain evidence="9">LMG 29322</strain>
    </source>
</reference>
<evidence type="ECO:0000256" key="8">
    <source>
        <dbReference type="SAM" id="Phobius"/>
    </source>
</evidence>
<feature type="transmembrane region" description="Helical" evidence="8">
    <location>
        <begin position="73"/>
        <end position="91"/>
    </location>
</feature>
<dbReference type="GO" id="GO:0005886">
    <property type="term" value="C:plasma membrane"/>
    <property type="evidence" value="ECO:0007669"/>
    <property type="project" value="UniProtKB-SubCell"/>
</dbReference>
<feature type="transmembrane region" description="Helical" evidence="8">
    <location>
        <begin position="6"/>
        <end position="23"/>
    </location>
</feature>